<dbReference type="AlphaFoldDB" id="A0A109MWB3"/>
<evidence type="ECO:0000313" key="1">
    <source>
        <dbReference type="EMBL" id="KWW16935.1"/>
    </source>
</evidence>
<dbReference type="Gene3D" id="1.10.3750.10">
    <property type="entry name" value="YhaI-like"/>
    <property type="match status" value="1"/>
</dbReference>
<proteinExistence type="predicted"/>
<dbReference type="InterPro" id="IPR035945">
    <property type="entry name" value="YhaI-like_sf"/>
</dbReference>
<evidence type="ECO:0008006" key="3">
    <source>
        <dbReference type="Google" id="ProtNLM"/>
    </source>
</evidence>
<dbReference type="EMBL" id="LNNH01000029">
    <property type="protein sequence ID" value="KWW16935.1"/>
    <property type="molecule type" value="Genomic_DNA"/>
</dbReference>
<dbReference type="Proteomes" id="UP000064189">
    <property type="component" value="Unassembled WGS sequence"/>
</dbReference>
<dbReference type="RefSeq" id="WP_061143100.1">
    <property type="nucleotide sequence ID" value="NZ_LNNH01000029.1"/>
</dbReference>
<dbReference type="Pfam" id="PF08963">
    <property type="entry name" value="DUF1878"/>
    <property type="match status" value="1"/>
</dbReference>
<evidence type="ECO:0000313" key="2">
    <source>
        <dbReference type="Proteomes" id="UP000064189"/>
    </source>
</evidence>
<dbReference type="InterPro" id="IPR015058">
    <property type="entry name" value="DUF1878"/>
</dbReference>
<reference evidence="1 2" key="1">
    <citation type="submission" date="2015-11" db="EMBL/GenBank/DDBJ databases">
        <title>Genome Sequence of Bacillus simplex strain VanAntwerpen2.</title>
        <authorList>
            <person name="Couger M.B."/>
        </authorList>
    </citation>
    <scope>NUCLEOTIDE SEQUENCE [LARGE SCALE GENOMIC DNA]</scope>
    <source>
        <strain evidence="1 2">VanAntwerpen02</strain>
    </source>
</reference>
<sequence length="110" mass="13150">MRNINEEIDILRFHQGLLLNLIRNPEARLDFLFVEKNFTKQEAEALLELCDILSKRYEIEKAEGYMNFRPLFNQFERKVNPKITTKECIDACLSQGLYVSFMREMDRVWG</sequence>
<organism evidence="1 2">
    <name type="scientific">Peribacillus simplex</name>
    <dbReference type="NCBI Taxonomy" id="1478"/>
    <lineage>
        <taxon>Bacteria</taxon>
        <taxon>Bacillati</taxon>
        <taxon>Bacillota</taxon>
        <taxon>Bacilli</taxon>
        <taxon>Bacillales</taxon>
        <taxon>Bacillaceae</taxon>
        <taxon>Peribacillus</taxon>
    </lineage>
</organism>
<protein>
    <recommendedName>
        <fullName evidence="3">DUF1878 family protein</fullName>
    </recommendedName>
</protein>
<name>A0A109MWB3_9BACI</name>
<dbReference type="SUPFAM" id="SSF109915">
    <property type="entry name" value="Hypothetical protein YhaI"/>
    <property type="match status" value="1"/>
</dbReference>
<keyword evidence="2" id="KW-1185">Reference proteome</keyword>
<gene>
    <name evidence="1" type="ORF">AS888_23405</name>
</gene>
<accession>A0A109MWB3</accession>
<comment type="caution">
    <text evidence="1">The sequence shown here is derived from an EMBL/GenBank/DDBJ whole genome shotgun (WGS) entry which is preliminary data.</text>
</comment>